<comment type="subcellular location">
    <subcellularLocation>
        <location evidence="1">Membrane</location>
        <topology evidence="1">Multi-pass membrane protein</topology>
    </subcellularLocation>
</comment>
<evidence type="ECO:0000313" key="8">
    <source>
        <dbReference type="Proteomes" id="UP000033101"/>
    </source>
</evidence>
<dbReference type="AlphaFoldDB" id="A0A0E3SHP3"/>
<dbReference type="HOGENOM" id="CLU_111437_0_0_2"/>
<protein>
    <submittedName>
        <fullName evidence="7">Yip1 domain protein</fullName>
    </submittedName>
</protein>
<evidence type="ECO:0000256" key="5">
    <source>
        <dbReference type="SAM" id="Phobius"/>
    </source>
</evidence>
<feature type="transmembrane region" description="Helical" evidence="5">
    <location>
        <begin position="29"/>
        <end position="49"/>
    </location>
</feature>
<dbReference type="GeneID" id="24832174"/>
<gene>
    <name evidence="7" type="ORF">MSHOH_2855</name>
</gene>
<dbReference type="InterPro" id="IPR006977">
    <property type="entry name" value="Yip1_dom"/>
</dbReference>
<dbReference type="Proteomes" id="UP000033101">
    <property type="component" value="Chromosome"/>
</dbReference>
<reference evidence="7 8" key="1">
    <citation type="submission" date="2014-07" db="EMBL/GenBank/DDBJ databases">
        <title>Methanogenic archaea and the global carbon cycle.</title>
        <authorList>
            <person name="Henriksen J.R."/>
            <person name="Luke J."/>
            <person name="Reinhart S."/>
            <person name="Benedict M.N."/>
            <person name="Youngblut N.D."/>
            <person name="Metcalf M.E."/>
            <person name="Whitaker R.J."/>
            <person name="Metcalf W.W."/>
        </authorList>
    </citation>
    <scope>NUCLEOTIDE SEQUENCE [LARGE SCALE GENOMIC DNA]</scope>
    <source>
        <strain evidence="7 8">HB-1</strain>
    </source>
</reference>
<dbReference type="EMBL" id="CP009516">
    <property type="protein sequence ID" value="AKB79338.1"/>
    <property type="molecule type" value="Genomic_DNA"/>
</dbReference>
<dbReference type="RefSeq" id="WP_048140925.1">
    <property type="nucleotide sequence ID" value="NZ_BBCW01000053.1"/>
</dbReference>
<name>A0A0E3SHP3_9EURY</name>
<feature type="transmembrane region" description="Helical" evidence="5">
    <location>
        <begin position="159"/>
        <end position="183"/>
    </location>
</feature>
<evidence type="ECO:0000259" key="6">
    <source>
        <dbReference type="Pfam" id="PF04893"/>
    </source>
</evidence>
<keyword evidence="3 5" id="KW-1133">Transmembrane helix</keyword>
<dbReference type="PATRIC" id="fig|1434110.4.peg.3681"/>
<dbReference type="GO" id="GO:0016020">
    <property type="term" value="C:membrane"/>
    <property type="evidence" value="ECO:0007669"/>
    <property type="project" value="UniProtKB-SubCell"/>
</dbReference>
<sequence length="219" mass="24771">MNNLNLNNLLFDPNSFFREKSRNDVNFKYPVLITLVIAVIAMVSSFLAMNQFRGLFPSDMSSYFSIATIFFIIVGGLFGTFFYWFLLSGILYAISYVFDSKGSFKRTLEFVGYGFVPQIFSSLIGVVITYWLTTSADFSLQDPQLITENMMETFSNNPLYYTSQTIGILCLLLSAYIWVFALLHARNISIKNATLAVSIPVGLSIVYQVYLFLFTSGSI</sequence>
<proteinExistence type="predicted"/>
<keyword evidence="2 5" id="KW-0812">Transmembrane</keyword>
<dbReference type="OrthoDB" id="116519at2157"/>
<feature type="transmembrane region" description="Helical" evidence="5">
    <location>
        <begin position="110"/>
        <end position="132"/>
    </location>
</feature>
<feature type="domain" description="Yip1" evidence="6">
    <location>
        <begin position="9"/>
        <end position="208"/>
    </location>
</feature>
<evidence type="ECO:0000256" key="3">
    <source>
        <dbReference type="ARBA" id="ARBA00022989"/>
    </source>
</evidence>
<evidence type="ECO:0000313" key="7">
    <source>
        <dbReference type="EMBL" id="AKB79338.1"/>
    </source>
</evidence>
<evidence type="ECO:0000256" key="4">
    <source>
        <dbReference type="ARBA" id="ARBA00023136"/>
    </source>
</evidence>
<organism evidence="7 8">
    <name type="scientific">Methanosarcina horonobensis HB-1 = JCM 15518</name>
    <dbReference type="NCBI Taxonomy" id="1434110"/>
    <lineage>
        <taxon>Archaea</taxon>
        <taxon>Methanobacteriati</taxon>
        <taxon>Methanobacteriota</taxon>
        <taxon>Stenosarchaea group</taxon>
        <taxon>Methanomicrobia</taxon>
        <taxon>Methanosarcinales</taxon>
        <taxon>Methanosarcinaceae</taxon>
        <taxon>Methanosarcina</taxon>
    </lineage>
</organism>
<evidence type="ECO:0000256" key="2">
    <source>
        <dbReference type="ARBA" id="ARBA00022692"/>
    </source>
</evidence>
<dbReference type="Pfam" id="PF04893">
    <property type="entry name" value="Yip1"/>
    <property type="match status" value="1"/>
</dbReference>
<keyword evidence="8" id="KW-1185">Reference proteome</keyword>
<dbReference type="KEGG" id="mhor:MSHOH_2855"/>
<feature type="transmembrane region" description="Helical" evidence="5">
    <location>
        <begin position="195"/>
        <end position="213"/>
    </location>
</feature>
<keyword evidence="4 5" id="KW-0472">Membrane</keyword>
<accession>A0A0E3SHP3</accession>
<feature type="transmembrane region" description="Helical" evidence="5">
    <location>
        <begin position="69"/>
        <end position="98"/>
    </location>
</feature>
<evidence type="ECO:0000256" key="1">
    <source>
        <dbReference type="ARBA" id="ARBA00004141"/>
    </source>
</evidence>